<accession>A0A9W3VI00</accession>
<keyword evidence="15" id="KW-0614">Plasmid</keyword>
<dbReference type="GO" id="GO:0005524">
    <property type="term" value="F:ATP binding"/>
    <property type="evidence" value="ECO:0007669"/>
    <property type="project" value="UniProtKB-KW"/>
</dbReference>
<dbReference type="EMBL" id="CP032614">
    <property type="protein sequence ID" value="AYF85500.1"/>
    <property type="molecule type" value="Genomic_DNA"/>
</dbReference>
<keyword evidence="15" id="KW-0670">Pyruvate</keyword>
<keyword evidence="7" id="KW-0808">Transferase</keyword>
<dbReference type="InterPro" id="IPR002192">
    <property type="entry name" value="PPDK_AMP/ATP-bd"/>
</dbReference>
<evidence type="ECO:0000256" key="1">
    <source>
        <dbReference type="ARBA" id="ARBA00001946"/>
    </source>
</evidence>
<evidence type="ECO:0000256" key="2">
    <source>
        <dbReference type="ARBA" id="ARBA00002988"/>
    </source>
</evidence>
<evidence type="ECO:0000256" key="9">
    <source>
        <dbReference type="ARBA" id="ARBA00022741"/>
    </source>
</evidence>
<dbReference type="InterPro" id="IPR013815">
    <property type="entry name" value="ATP_grasp_subdomain_1"/>
</dbReference>
<evidence type="ECO:0000256" key="11">
    <source>
        <dbReference type="ARBA" id="ARBA00022840"/>
    </source>
</evidence>
<dbReference type="AlphaFoldDB" id="A0A9W3VI00"/>
<dbReference type="InterPro" id="IPR006319">
    <property type="entry name" value="PEP_synth"/>
</dbReference>
<gene>
    <name evidence="15" type="ORF">D7J84_31680</name>
</gene>
<evidence type="ECO:0000256" key="10">
    <source>
        <dbReference type="ARBA" id="ARBA00022777"/>
    </source>
</evidence>
<organism evidence="15 16">
    <name type="scientific">Bacillus thuringiensis</name>
    <dbReference type="NCBI Taxonomy" id="1428"/>
    <lineage>
        <taxon>Bacteria</taxon>
        <taxon>Bacillati</taxon>
        <taxon>Bacillota</taxon>
        <taxon>Bacilli</taxon>
        <taxon>Bacillales</taxon>
        <taxon>Bacillaceae</taxon>
        <taxon>Bacillus</taxon>
        <taxon>Bacillus cereus group</taxon>
    </lineage>
</organism>
<reference evidence="15 16" key="1">
    <citation type="submission" date="2018-09" db="EMBL/GenBank/DDBJ databases">
        <title>Complete genome of Bacillus thuringiensis strain QZL38.</title>
        <authorList>
            <person name="Song F."/>
        </authorList>
    </citation>
    <scope>NUCLEOTIDE SEQUENCE [LARGE SCALE GENOMIC DNA]</scope>
    <source>
        <strain evidence="15 16">QZL38</strain>
        <plasmid evidence="15 16">p.1</plasmid>
    </source>
</reference>
<keyword evidence="10" id="KW-0418">Kinase</keyword>
<evidence type="ECO:0000313" key="16">
    <source>
        <dbReference type="Proteomes" id="UP000269847"/>
    </source>
</evidence>
<dbReference type="Gene3D" id="3.30.470.20">
    <property type="entry name" value="ATP-grasp fold, B domain"/>
    <property type="match status" value="1"/>
</dbReference>
<comment type="catalytic activity">
    <reaction evidence="14">
        <text>pyruvate + ATP + H2O = phosphoenolpyruvate + AMP + phosphate + 2 H(+)</text>
        <dbReference type="Rhea" id="RHEA:11364"/>
        <dbReference type="ChEBI" id="CHEBI:15361"/>
        <dbReference type="ChEBI" id="CHEBI:15377"/>
        <dbReference type="ChEBI" id="CHEBI:15378"/>
        <dbReference type="ChEBI" id="CHEBI:30616"/>
        <dbReference type="ChEBI" id="CHEBI:43474"/>
        <dbReference type="ChEBI" id="CHEBI:58702"/>
        <dbReference type="ChEBI" id="CHEBI:456215"/>
        <dbReference type="EC" id="2.7.9.2"/>
    </reaction>
</comment>
<evidence type="ECO:0000256" key="8">
    <source>
        <dbReference type="ARBA" id="ARBA00022723"/>
    </source>
</evidence>
<keyword evidence="11" id="KW-0067">ATP-binding</keyword>
<dbReference type="Gene3D" id="3.30.1490.20">
    <property type="entry name" value="ATP-grasp fold, A domain"/>
    <property type="match status" value="1"/>
</dbReference>
<keyword evidence="8" id="KW-0479">Metal-binding</keyword>
<geneLocation type="plasmid" evidence="15 16">
    <name>p.1</name>
</geneLocation>
<evidence type="ECO:0000256" key="6">
    <source>
        <dbReference type="ARBA" id="ARBA00021623"/>
    </source>
</evidence>
<evidence type="ECO:0000256" key="7">
    <source>
        <dbReference type="ARBA" id="ARBA00022679"/>
    </source>
</evidence>
<keyword evidence="9" id="KW-0547">Nucleotide-binding</keyword>
<proteinExistence type="inferred from homology"/>
<sequence length="335" mass="37823">MERMGNKHEVPILTLKGEFYMIIPLREGYSKNRSLVGGKARNLSKLMKAGIKVPNGFIISSQSFWEFIEINNLANQINYYLKTMENPSHSIKELFQVNKIPSDLEMEVKNAYDNLLSSTEVAKVSVRSSAAAEDLHDSSFAGQYETFLNVGSFEGLVKSIKECWASVWSNQALQYLHNVNMDIKQVKIGVLVQSMVQADTSGVVFSVNPVTSLYDEIIINASYGLGEAIVSGLITPDMFIVSKQENTILYKDLGLKEFKIVGTVDGTKEIPTTEQEKALFSLHDNQVEQITEVTKKIENYYQYPVDVEFAINENEMYVLQVRPITTVKERVNFDK</sequence>
<keyword evidence="12" id="KW-0460">Magnesium</keyword>
<dbReference type="GO" id="GO:0046872">
    <property type="term" value="F:metal ion binding"/>
    <property type="evidence" value="ECO:0007669"/>
    <property type="project" value="UniProtKB-KW"/>
</dbReference>
<dbReference type="PANTHER" id="PTHR43030">
    <property type="entry name" value="PHOSPHOENOLPYRUVATE SYNTHASE"/>
    <property type="match status" value="1"/>
</dbReference>
<evidence type="ECO:0000256" key="5">
    <source>
        <dbReference type="ARBA" id="ARBA00011996"/>
    </source>
</evidence>
<comment type="function">
    <text evidence="2">Catalyzes the phosphorylation of pyruvate to phosphoenolpyruvate.</text>
</comment>
<dbReference type="SUPFAM" id="SSF56059">
    <property type="entry name" value="Glutathione synthetase ATP-binding domain-like"/>
    <property type="match status" value="1"/>
</dbReference>
<comment type="pathway">
    <text evidence="3">Carbohydrate biosynthesis; gluconeogenesis.</text>
</comment>
<comment type="cofactor">
    <cofactor evidence="1">
        <name>Mg(2+)</name>
        <dbReference type="ChEBI" id="CHEBI:18420"/>
    </cofactor>
</comment>
<evidence type="ECO:0000256" key="12">
    <source>
        <dbReference type="ARBA" id="ARBA00022842"/>
    </source>
</evidence>
<evidence type="ECO:0000256" key="14">
    <source>
        <dbReference type="ARBA" id="ARBA00047700"/>
    </source>
</evidence>
<evidence type="ECO:0000256" key="13">
    <source>
        <dbReference type="ARBA" id="ARBA00033470"/>
    </source>
</evidence>
<dbReference type="Proteomes" id="UP000269847">
    <property type="component" value="Plasmid p.1"/>
</dbReference>
<protein>
    <recommendedName>
        <fullName evidence="6">Phosphoenolpyruvate synthase</fullName>
        <ecNumber evidence="5">2.7.9.2</ecNumber>
    </recommendedName>
    <alternativeName>
        <fullName evidence="13">Pyruvate, water dikinase</fullName>
    </alternativeName>
</protein>
<evidence type="ECO:0000256" key="3">
    <source>
        <dbReference type="ARBA" id="ARBA00004742"/>
    </source>
</evidence>
<dbReference type="GO" id="GO:0008986">
    <property type="term" value="F:pyruvate, water dikinase activity"/>
    <property type="evidence" value="ECO:0007669"/>
    <property type="project" value="UniProtKB-EC"/>
</dbReference>
<comment type="similarity">
    <text evidence="4">Belongs to the PEP-utilizing enzyme family.</text>
</comment>
<evidence type="ECO:0000313" key="15">
    <source>
        <dbReference type="EMBL" id="AYF85500.1"/>
    </source>
</evidence>
<dbReference type="Pfam" id="PF01326">
    <property type="entry name" value="PPDK_N"/>
    <property type="match status" value="1"/>
</dbReference>
<evidence type="ECO:0000256" key="4">
    <source>
        <dbReference type="ARBA" id="ARBA00007837"/>
    </source>
</evidence>
<name>A0A9W3VI00_BACTU</name>
<dbReference type="PANTHER" id="PTHR43030:SF1">
    <property type="entry name" value="PHOSPHOENOLPYRUVATE SYNTHASE"/>
    <property type="match status" value="1"/>
</dbReference>
<dbReference type="EC" id="2.7.9.2" evidence="5"/>